<keyword evidence="9" id="KW-1185">Reference proteome</keyword>
<dbReference type="OrthoDB" id="6770063at2759"/>
<feature type="transmembrane region" description="Helical" evidence="6">
    <location>
        <begin position="477"/>
        <end position="500"/>
    </location>
</feature>
<feature type="compositionally biased region" description="Low complexity" evidence="5">
    <location>
        <begin position="17"/>
        <end position="28"/>
    </location>
</feature>
<feature type="transmembrane region" description="Helical" evidence="6">
    <location>
        <begin position="266"/>
        <end position="290"/>
    </location>
</feature>
<feature type="compositionally biased region" description="Acidic residues" evidence="5">
    <location>
        <begin position="99"/>
        <end position="108"/>
    </location>
</feature>
<dbReference type="Pfam" id="PF07690">
    <property type="entry name" value="MFS_1"/>
    <property type="match status" value="1"/>
</dbReference>
<evidence type="ECO:0000313" key="9">
    <source>
        <dbReference type="Proteomes" id="UP000277580"/>
    </source>
</evidence>
<dbReference type="CDD" id="cd17323">
    <property type="entry name" value="MFS_Tpo1_MDR_like"/>
    <property type="match status" value="1"/>
</dbReference>
<comment type="subcellular location">
    <subcellularLocation>
        <location evidence="1">Membrane</location>
        <topology evidence="1">Multi-pass membrane protein</topology>
    </subcellularLocation>
</comment>
<evidence type="ECO:0000259" key="7">
    <source>
        <dbReference type="PROSITE" id="PS50850"/>
    </source>
</evidence>
<evidence type="ECO:0000256" key="4">
    <source>
        <dbReference type="ARBA" id="ARBA00023136"/>
    </source>
</evidence>
<dbReference type="PROSITE" id="PS50850">
    <property type="entry name" value="MFS"/>
    <property type="match status" value="1"/>
</dbReference>
<dbReference type="STRING" id="1392247.A0A3N4KMD4"/>
<evidence type="ECO:0000256" key="2">
    <source>
        <dbReference type="ARBA" id="ARBA00022692"/>
    </source>
</evidence>
<dbReference type="AlphaFoldDB" id="A0A3N4KMD4"/>
<accession>A0A3N4KMD4</accession>
<feature type="domain" description="Major facilitator superfamily (MFS) profile" evidence="7">
    <location>
        <begin position="141"/>
        <end position="573"/>
    </location>
</feature>
<feature type="transmembrane region" description="Helical" evidence="6">
    <location>
        <begin position="208"/>
        <end position="227"/>
    </location>
</feature>
<dbReference type="InterPro" id="IPR036259">
    <property type="entry name" value="MFS_trans_sf"/>
</dbReference>
<keyword evidence="2 6" id="KW-0812">Transmembrane</keyword>
<feature type="region of interest" description="Disordered" evidence="5">
    <location>
        <begin position="1"/>
        <end position="70"/>
    </location>
</feature>
<keyword evidence="4 6" id="KW-0472">Membrane</keyword>
<evidence type="ECO:0000256" key="5">
    <source>
        <dbReference type="SAM" id="MobiDB-lite"/>
    </source>
</evidence>
<feature type="transmembrane region" description="Helical" evidence="6">
    <location>
        <begin position="296"/>
        <end position="316"/>
    </location>
</feature>
<organism evidence="8 9">
    <name type="scientific">Morchella conica CCBAS932</name>
    <dbReference type="NCBI Taxonomy" id="1392247"/>
    <lineage>
        <taxon>Eukaryota</taxon>
        <taxon>Fungi</taxon>
        <taxon>Dikarya</taxon>
        <taxon>Ascomycota</taxon>
        <taxon>Pezizomycotina</taxon>
        <taxon>Pezizomycetes</taxon>
        <taxon>Pezizales</taxon>
        <taxon>Morchellaceae</taxon>
        <taxon>Morchella</taxon>
    </lineage>
</organism>
<dbReference type="GO" id="GO:0016020">
    <property type="term" value="C:membrane"/>
    <property type="evidence" value="ECO:0007669"/>
    <property type="project" value="UniProtKB-SubCell"/>
</dbReference>
<sequence>MATSNTPNEGALEKTMSASSASSSNSSSKTVAENGPHYVDLESQSGPSAYKARGRGASISSAATQKDIYQDLSTDDANLRRQETLQELRSVYSRRTENEGELDAPDDASEFKDIDPELITWDGPDDPANPRNFPTQKKWTITLIVSLYTFVSPFASSIAAPAAQAYAKEFGITNTTIASMTVSVFLIGFAFGPLFFAPLSEIFGRVKVMQVSIFLFLIFNIACAVAQTTGQMIAFRLLAGLAGSSPLALGAGILSDVWAPVDLARAMAFFALGPLVGPVCAPIIAGFIVQHISWRWVFWVLSIVTGVTAVAGAIIFKDETYAIVILNRKAAAARKATGNENLHTVFEVSRDIKTSFKIALTRPFLMLALNPVLLSLGLFMAFTYGFLYLMFVTFPTLFQGEYGETVGIAGLNYLAPGIGFLLGLATFTPALQKTYLKLTAANGGVAKPEFRLPTLFVGAILISGGLFWYGWSAEKRLHWIMPLIGTSIFSMGLISVFSSVQTYLIDMSPRYAASAISAATLFRSLFGFAFPLFGRQMYDKLGYGWGNSLMGFIALPLGLLFPLMIFRYGEGWRMAAEKRIERVEAGQRASAAAKEAKKAQQQAEKS</sequence>
<feature type="transmembrane region" description="Helical" evidence="6">
    <location>
        <begin position="141"/>
        <end position="163"/>
    </location>
</feature>
<dbReference type="GO" id="GO:0022857">
    <property type="term" value="F:transmembrane transporter activity"/>
    <property type="evidence" value="ECO:0007669"/>
    <property type="project" value="InterPro"/>
</dbReference>
<feature type="transmembrane region" description="Helical" evidence="6">
    <location>
        <begin position="233"/>
        <end position="254"/>
    </location>
</feature>
<feature type="transmembrane region" description="Helical" evidence="6">
    <location>
        <begin position="364"/>
        <end position="391"/>
    </location>
</feature>
<keyword evidence="3 6" id="KW-1133">Transmembrane helix</keyword>
<evidence type="ECO:0000256" key="1">
    <source>
        <dbReference type="ARBA" id="ARBA00004141"/>
    </source>
</evidence>
<feature type="region of interest" description="Disordered" evidence="5">
    <location>
        <begin position="90"/>
        <end position="109"/>
    </location>
</feature>
<dbReference type="EMBL" id="ML119143">
    <property type="protein sequence ID" value="RPB10472.1"/>
    <property type="molecule type" value="Genomic_DNA"/>
</dbReference>
<protein>
    <submittedName>
        <fullName evidence="8">MFS general substrate transporter</fullName>
    </submittedName>
</protein>
<dbReference type="PANTHER" id="PTHR23502:SF60">
    <property type="entry name" value="MAJOR FACILITATOR SUPERFAMILY (MFS) PROFILE DOMAIN-CONTAINING PROTEIN-RELATED"/>
    <property type="match status" value="1"/>
</dbReference>
<gene>
    <name evidence="8" type="ORF">P167DRAFT_537649</name>
</gene>
<feature type="transmembrane region" description="Helical" evidence="6">
    <location>
        <begin position="545"/>
        <end position="566"/>
    </location>
</feature>
<dbReference type="InParanoid" id="A0A3N4KMD4"/>
<evidence type="ECO:0000313" key="8">
    <source>
        <dbReference type="EMBL" id="RPB10472.1"/>
    </source>
</evidence>
<dbReference type="InterPro" id="IPR011701">
    <property type="entry name" value="MFS"/>
</dbReference>
<feature type="transmembrane region" description="Helical" evidence="6">
    <location>
        <begin position="411"/>
        <end position="431"/>
    </location>
</feature>
<dbReference type="SUPFAM" id="SSF103473">
    <property type="entry name" value="MFS general substrate transporter"/>
    <property type="match status" value="1"/>
</dbReference>
<feature type="transmembrane region" description="Helical" evidence="6">
    <location>
        <begin position="512"/>
        <end position="533"/>
    </location>
</feature>
<dbReference type="FunFam" id="1.20.1250.20:FF:000011">
    <property type="entry name" value="MFS multidrug transporter, putative"/>
    <property type="match status" value="1"/>
</dbReference>
<proteinExistence type="predicted"/>
<feature type="transmembrane region" description="Helical" evidence="6">
    <location>
        <begin position="452"/>
        <end position="471"/>
    </location>
</feature>
<dbReference type="InterPro" id="IPR020846">
    <property type="entry name" value="MFS_dom"/>
</dbReference>
<dbReference type="Proteomes" id="UP000277580">
    <property type="component" value="Unassembled WGS sequence"/>
</dbReference>
<feature type="transmembrane region" description="Helical" evidence="6">
    <location>
        <begin position="175"/>
        <end position="196"/>
    </location>
</feature>
<dbReference type="Gene3D" id="1.20.1250.20">
    <property type="entry name" value="MFS general substrate transporter like domains"/>
    <property type="match status" value="1"/>
</dbReference>
<evidence type="ECO:0000256" key="3">
    <source>
        <dbReference type="ARBA" id="ARBA00022989"/>
    </source>
</evidence>
<dbReference type="PANTHER" id="PTHR23502">
    <property type="entry name" value="MAJOR FACILITATOR SUPERFAMILY"/>
    <property type="match status" value="1"/>
</dbReference>
<evidence type="ECO:0000256" key="6">
    <source>
        <dbReference type="SAM" id="Phobius"/>
    </source>
</evidence>
<reference evidence="8 9" key="1">
    <citation type="journal article" date="2018" name="Nat. Ecol. Evol.">
        <title>Pezizomycetes genomes reveal the molecular basis of ectomycorrhizal truffle lifestyle.</title>
        <authorList>
            <person name="Murat C."/>
            <person name="Payen T."/>
            <person name="Noel B."/>
            <person name="Kuo A."/>
            <person name="Morin E."/>
            <person name="Chen J."/>
            <person name="Kohler A."/>
            <person name="Krizsan K."/>
            <person name="Balestrini R."/>
            <person name="Da Silva C."/>
            <person name="Montanini B."/>
            <person name="Hainaut M."/>
            <person name="Levati E."/>
            <person name="Barry K.W."/>
            <person name="Belfiori B."/>
            <person name="Cichocki N."/>
            <person name="Clum A."/>
            <person name="Dockter R.B."/>
            <person name="Fauchery L."/>
            <person name="Guy J."/>
            <person name="Iotti M."/>
            <person name="Le Tacon F."/>
            <person name="Lindquist E.A."/>
            <person name="Lipzen A."/>
            <person name="Malagnac F."/>
            <person name="Mello A."/>
            <person name="Molinier V."/>
            <person name="Miyauchi S."/>
            <person name="Poulain J."/>
            <person name="Riccioni C."/>
            <person name="Rubini A."/>
            <person name="Sitrit Y."/>
            <person name="Splivallo R."/>
            <person name="Traeger S."/>
            <person name="Wang M."/>
            <person name="Zifcakova L."/>
            <person name="Wipf D."/>
            <person name="Zambonelli A."/>
            <person name="Paolocci F."/>
            <person name="Nowrousian M."/>
            <person name="Ottonello S."/>
            <person name="Baldrian P."/>
            <person name="Spatafora J.W."/>
            <person name="Henrissat B."/>
            <person name="Nagy L.G."/>
            <person name="Aury J.M."/>
            <person name="Wincker P."/>
            <person name="Grigoriev I.V."/>
            <person name="Bonfante P."/>
            <person name="Martin F.M."/>
        </authorList>
    </citation>
    <scope>NUCLEOTIDE SEQUENCE [LARGE SCALE GENOMIC DNA]</scope>
    <source>
        <strain evidence="8 9">CCBAS932</strain>
    </source>
</reference>
<name>A0A3N4KMD4_9PEZI</name>